<feature type="non-terminal residue" evidence="4">
    <location>
        <position position="1"/>
    </location>
</feature>
<dbReference type="Proteomes" id="UP001434883">
    <property type="component" value="Unassembled WGS sequence"/>
</dbReference>
<evidence type="ECO:0000256" key="2">
    <source>
        <dbReference type="PROSITE-ProRule" id="PRU00192"/>
    </source>
</evidence>
<dbReference type="PANTHER" id="PTHR14206:SF8">
    <property type="entry name" value="BAI1-ASSOCIATED PROTEIN 2-LIKE 1 ISOFORM X1"/>
    <property type="match status" value="1"/>
</dbReference>
<evidence type="ECO:0000256" key="1">
    <source>
        <dbReference type="ARBA" id="ARBA00022443"/>
    </source>
</evidence>
<name>A0ABV0RXX6_9TELE</name>
<dbReference type="EMBL" id="JAHRIN010059822">
    <property type="protein sequence ID" value="MEQ2212472.1"/>
    <property type="molecule type" value="Genomic_DNA"/>
</dbReference>
<evidence type="ECO:0000313" key="5">
    <source>
        <dbReference type="Proteomes" id="UP001434883"/>
    </source>
</evidence>
<feature type="domain" description="SH3" evidence="3">
    <location>
        <begin position="30"/>
        <end position="79"/>
    </location>
</feature>
<dbReference type="InterPro" id="IPR036028">
    <property type="entry name" value="SH3-like_dom_sf"/>
</dbReference>
<dbReference type="InterPro" id="IPR027681">
    <property type="entry name" value="IRSp53/IRTKS/Pinkbar"/>
</dbReference>
<keyword evidence="5" id="KW-1185">Reference proteome</keyword>
<sequence>VPHSCSETLILIQRPDTTQPNSIIWQAVKALLLRVKTIFPHTAGNNNTLLSFDHGDIITLLIHEEKDGWLYGELEKTQQ</sequence>
<protein>
    <recommendedName>
        <fullName evidence="3">SH3 domain-containing protein</fullName>
    </recommendedName>
</protein>
<organism evidence="4 5">
    <name type="scientific">Xenoophorus captivus</name>
    <dbReference type="NCBI Taxonomy" id="1517983"/>
    <lineage>
        <taxon>Eukaryota</taxon>
        <taxon>Metazoa</taxon>
        <taxon>Chordata</taxon>
        <taxon>Craniata</taxon>
        <taxon>Vertebrata</taxon>
        <taxon>Euteleostomi</taxon>
        <taxon>Actinopterygii</taxon>
        <taxon>Neopterygii</taxon>
        <taxon>Teleostei</taxon>
        <taxon>Neoteleostei</taxon>
        <taxon>Acanthomorphata</taxon>
        <taxon>Ovalentaria</taxon>
        <taxon>Atherinomorphae</taxon>
        <taxon>Cyprinodontiformes</taxon>
        <taxon>Goodeidae</taxon>
        <taxon>Xenoophorus</taxon>
    </lineage>
</organism>
<keyword evidence="1 2" id="KW-0728">SH3 domain</keyword>
<dbReference type="InterPro" id="IPR001452">
    <property type="entry name" value="SH3_domain"/>
</dbReference>
<accession>A0ABV0RXX6</accession>
<dbReference type="Pfam" id="PF14604">
    <property type="entry name" value="SH3_9"/>
    <property type="match status" value="1"/>
</dbReference>
<dbReference type="PANTHER" id="PTHR14206">
    <property type="entry name" value="BRAIN-SPECIFIC ANGIOGENESIS INHIBITOR 1-ASSOCIATED PROTEIN 2"/>
    <property type="match status" value="1"/>
</dbReference>
<gene>
    <name evidence="4" type="ORF">XENOCAPTIV_000103</name>
</gene>
<evidence type="ECO:0000259" key="3">
    <source>
        <dbReference type="PROSITE" id="PS50002"/>
    </source>
</evidence>
<comment type="caution">
    <text evidence="4">The sequence shown here is derived from an EMBL/GenBank/DDBJ whole genome shotgun (WGS) entry which is preliminary data.</text>
</comment>
<reference evidence="4 5" key="1">
    <citation type="submission" date="2021-06" db="EMBL/GenBank/DDBJ databases">
        <authorList>
            <person name="Palmer J.M."/>
        </authorList>
    </citation>
    <scope>NUCLEOTIDE SEQUENCE [LARGE SCALE GENOMIC DNA]</scope>
    <source>
        <strain evidence="4 5">XC_2019</strain>
        <tissue evidence="4">Muscle</tissue>
    </source>
</reference>
<dbReference type="Gene3D" id="2.30.30.40">
    <property type="entry name" value="SH3 Domains"/>
    <property type="match status" value="1"/>
</dbReference>
<proteinExistence type="predicted"/>
<dbReference type="SUPFAM" id="SSF50044">
    <property type="entry name" value="SH3-domain"/>
    <property type="match status" value="1"/>
</dbReference>
<dbReference type="PROSITE" id="PS50002">
    <property type="entry name" value="SH3"/>
    <property type="match status" value="1"/>
</dbReference>
<evidence type="ECO:0000313" key="4">
    <source>
        <dbReference type="EMBL" id="MEQ2212472.1"/>
    </source>
</evidence>